<feature type="domain" description="HAMP" evidence="16">
    <location>
        <begin position="169"/>
        <end position="221"/>
    </location>
</feature>
<comment type="catalytic activity">
    <reaction evidence="1">
        <text>ATP + protein L-histidine = ADP + protein N-phospho-L-histidine.</text>
        <dbReference type="EC" id="2.7.13.3"/>
    </reaction>
</comment>
<evidence type="ECO:0000256" key="6">
    <source>
        <dbReference type="ARBA" id="ARBA00022679"/>
    </source>
</evidence>
<feature type="transmembrane region" description="Helical" evidence="14">
    <location>
        <begin position="149"/>
        <end position="171"/>
    </location>
</feature>
<dbReference type="FunFam" id="3.30.565.10:FF:000006">
    <property type="entry name" value="Sensor histidine kinase WalK"/>
    <property type="match status" value="1"/>
</dbReference>
<dbReference type="PANTHER" id="PTHR45528">
    <property type="entry name" value="SENSOR HISTIDINE KINASE CPXA"/>
    <property type="match status" value="1"/>
</dbReference>
<keyword evidence="13 14" id="KW-0472">Membrane</keyword>
<evidence type="ECO:0000256" key="13">
    <source>
        <dbReference type="ARBA" id="ARBA00023136"/>
    </source>
</evidence>
<evidence type="ECO:0000256" key="1">
    <source>
        <dbReference type="ARBA" id="ARBA00000085"/>
    </source>
</evidence>
<keyword evidence="10" id="KW-0067">ATP-binding</keyword>
<dbReference type="AlphaFoldDB" id="A0A140L900"/>
<evidence type="ECO:0000256" key="8">
    <source>
        <dbReference type="ARBA" id="ARBA00022741"/>
    </source>
</evidence>
<gene>
    <name evidence="17" type="primary">phoR_1</name>
    <name evidence="17" type="ORF">AN619_05530</name>
</gene>
<evidence type="ECO:0000259" key="16">
    <source>
        <dbReference type="PROSITE" id="PS50885"/>
    </source>
</evidence>
<dbReference type="GO" id="GO:0005886">
    <property type="term" value="C:plasma membrane"/>
    <property type="evidence" value="ECO:0007669"/>
    <property type="project" value="UniProtKB-SubCell"/>
</dbReference>
<dbReference type="InterPro" id="IPR005467">
    <property type="entry name" value="His_kinase_dom"/>
</dbReference>
<evidence type="ECO:0000256" key="4">
    <source>
        <dbReference type="ARBA" id="ARBA00022475"/>
    </source>
</evidence>
<dbReference type="InterPro" id="IPR036097">
    <property type="entry name" value="HisK_dim/P_sf"/>
</dbReference>
<evidence type="ECO:0000256" key="5">
    <source>
        <dbReference type="ARBA" id="ARBA00022553"/>
    </source>
</evidence>
<dbReference type="PANTHER" id="PTHR45528:SF1">
    <property type="entry name" value="SENSOR HISTIDINE KINASE CPXA"/>
    <property type="match status" value="1"/>
</dbReference>
<accession>A0A140L900</accession>
<keyword evidence="11 14" id="KW-1133">Transmembrane helix</keyword>
<dbReference type="SUPFAM" id="SSF47384">
    <property type="entry name" value="Homodimeric domain of signal transducing histidine kinase"/>
    <property type="match status" value="1"/>
</dbReference>
<dbReference type="GO" id="GO:0000155">
    <property type="term" value="F:phosphorelay sensor kinase activity"/>
    <property type="evidence" value="ECO:0007669"/>
    <property type="project" value="InterPro"/>
</dbReference>
<dbReference type="RefSeq" id="WP_242867288.1">
    <property type="nucleotide sequence ID" value="NZ_LOEE01000019.1"/>
</dbReference>
<dbReference type="Gene3D" id="3.30.450.20">
    <property type="entry name" value="PAS domain"/>
    <property type="match status" value="1"/>
</dbReference>
<dbReference type="SMART" id="SM00304">
    <property type="entry name" value="HAMP"/>
    <property type="match status" value="1"/>
</dbReference>
<dbReference type="InterPro" id="IPR004358">
    <property type="entry name" value="Sig_transdc_His_kin-like_C"/>
</dbReference>
<dbReference type="Gene3D" id="3.30.565.10">
    <property type="entry name" value="Histidine kinase-like ATPase, C-terminal domain"/>
    <property type="match status" value="1"/>
</dbReference>
<evidence type="ECO:0000256" key="2">
    <source>
        <dbReference type="ARBA" id="ARBA00004651"/>
    </source>
</evidence>
<dbReference type="GO" id="GO:0005524">
    <property type="term" value="F:ATP binding"/>
    <property type="evidence" value="ECO:0007669"/>
    <property type="project" value="UniProtKB-KW"/>
</dbReference>
<keyword evidence="8" id="KW-0547">Nucleotide-binding</keyword>
<dbReference type="InterPro" id="IPR036890">
    <property type="entry name" value="HATPase_C_sf"/>
</dbReference>
<evidence type="ECO:0000256" key="11">
    <source>
        <dbReference type="ARBA" id="ARBA00022989"/>
    </source>
</evidence>
<feature type="domain" description="Histidine kinase" evidence="15">
    <location>
        <begin position="229"/>
        <end position="446"/>
    </location>
</feature>
<keyword evidence="6 17" id="KW-0808">Transferase</keyword>
<evidence type="ECO:0000256" key="7">
    <source>
        <dbReference type="ARBA" id="ARBA00022692"/>
    </source>
</evidence>
<dbReference type="PROSITE" id="PS50885">
    <property type="entry name" value="HAMP"/>
    <property type="match status" value="1"/>
</dbReference>
<keyword evidence="12" id="KW-0902">Two-component regulatory system</keyword>
<keyword evidence="18" id="KW-1185">Reference proteome</keyword>
<evidence type="ECO:0000256" key="14">
    <source>
        <dbReference type="SAM" id="Phobius"/>
    </source>
</evidence>
<dbReference type="EMBL" id="LOEE01000019">
    <property type="protein sequence ID" value="KXG77025.1"/>
    <property type="molecule type" value="Genomic_DNA"/>
</dbReference>
<dbReference type="SUPFAM" id="SSF55874">
    <property type="entry name" value="ATPase domain of HSP90 chaperone/DNA topoisomerase II/histidine kinase"/>
    <property type="match status" value="1"/>
</dbReference>
<dbReference type="InterPro" id="IPR003661">
    <property type="entry name" value="HisK_dim/P_dom"/>
</dbReference>
<dbReference type="STRING" id="520762.AN619_05530"/>
<dbReference type="Pfam" id="PF00672">
    <property type="entry name" value="HAMP"/>
    <property type="match status" value="1"/>
</dbReference>
<evidence type="ECO:0000313" key="18">
    <source>
        <dbReference type="Proteomes" id="UP000070456"/>
    </source>
</evidence>
<dbReference type="SMART" id="SM00388">
    <property type="entry name" value="HisKA"/>
    <property type="match status" value="1"/>
</dbReference>
<dbReference type="CDD" id="cd00075">
    <property type="entry name" value="HATPase"/>
    <property type="match status" value="1"/>
</dbReference>
<evidence type="ECO:0000259" key="15">
    <source>
        <dbReference type="PROSITE" id="PS50109"/>
    </source>
</evidence>
<proteinExistence type="predicted"/>
<evidence type="ECO:0000256" key="10">
    <source>
        <dbReference type="ARBA" id="ARBA00022840"/>
    </source>
</evidence>
<dbReference type="CDD" id="cd06225">
    <property type="entry name" value="HAMP"/>
    <property type="match status" value="1"/>
</dbReference>
<dbReference type="SMART" id="SM00387">
    <property type="entry name" value="HATPase_c"/>
    <property type="match status" value="1"/>
</dbReference>
<comment type="caution">
    <text evidence="17">The sequence shown here is derived from an EMBL/GenBank/DDBJ whole genome shotgun (WGS) entry which is preliminary data.</text>
</comment>
<keyword evidence="9" id="KW-0418">Kinase</keyword>
<dbReference type="InterPro" id="IPR050398">
    <property type="entry name" value="HssS/ArlS-like"/>
</dbReference>
<dbReference type="EC" id="2.7.13.3" evidence="3"/>
<dbReference type="SUPFAM" id="SSF158472">
    <property type="entry name" value="HAMP domain-like"/>
    <property type="match status" value="1"/>
</dbReference>
<evidence type="ECO:0000256" key="12">
    <source>
        <dbReference type="ARBA" id="ARBA00023012"/>
    </source>
</evidence>
<reference evidence="17 18" key="1">
    <citation type="submission" date="2015-12" db="EMBL/GenBank/DDBJ databases">
        <title>Draft genome sequence of the thermoanaerobe Thermotalea metallivorans, an isolate from the runoff channel of the Great Artesian Basin, Australia.</title>
        <authorList>
            <person name="Patel B.K."/>
        </authorList>
    </citation>
    <scope>NUCLEOTIDE SEQUENCE [LARGE SCALE GENOMIC DNA]</scope>
    <source>
        <strain evidence="17 18">B2-1</strain>
    </source>
</reference>
<dbReference type="InterPro" id="IPR003594">
    <property type="entry name" value="HATPase_dom"/>
</dbReference>
<dbReference type="InterPro" id="IPR029151">
    <property type="entry name" value="Sensor-like_sf"/>
</dbReference>
<evidence type="ECO:0000256" key="9">
    <source>
        <dbReference type="ARBA" id="ARBA00022777"/>
    </source>
</evidence>
<dbReference type="Pfam" id="PF02518">
    <property type="entry name" value="HATPase_c"/>
    <property type="match status" value="1"/>
</dbReference>
<protein>
    <recommendedName>
        <fullName evidence="3">histidine kinase</fullName>
        <ecNumber evidence="3">2.7.13.3</ecNumber>
    </recommendedName>
</protein>
<dbReference type="Pfam" id="PF00512">
    <property type="entry name" value="HisKA"/>
    <property type="match status" value="1"/>
</dbReference>
<name>A0A140L900_9FIRM</name>
<evidence type="ECO:0000313" key="17">
    <source>
        <dbReference type="EMBL" id="KXG77025.1"/>
    </source>
</evidence>
<keyword evidence="7 14" id="KW-0812">Transmembrane</keyword>
<keyword evidence="4" id="KW-1003">Cell membrane</keyword>
<keyword evidence="5" id="KW-0597">Phosphoprotein</keyword>
<dbReference type="PATRIC" id="fig|520762.4.peg.628"/>
<dbReference type="CDD" id="cd00082">
    <property type="entry name" value="HisKA"/>
    <property type="match status" value="1"/>
</dbReference>
<dbReference type="Proteomes" id="UP000070456">
    <property type="component" value="Unassembled WGS sequence"/>
</dbReference>
<dbReference type="PROSITE" id="PS50109">
    <property type="entry name" value="HIS_KIN"/>
    <property type="match status" value="1"/>
</dbReference>
<organism evidence="17 18">
    <name type="scientific">Thermotalea metallivorans</name>
    <dbReference type="NCBI Taxonomy" id="520762"/>
    <lineage>
        <taxon>Bacteria</taxon>
        <taxon>Bacillati</taxon>
        <taxon>Bacillota</taxon>
        <taxon>Clostridia</taxon>
        <taxon>Peptostreptococcales</taxon>
        <taxon>Thermotaleaceae</taxon>
        <taxon>Thermotalea</taxon>
    </lineage>
</organism>
<sequence>MLLINSFISEAIRINYINQKKIHLFTQGNIIAGRVINVIEDRIVESSGLEEITKEISKDIKARVLIVNKMGFVVSDSYDVLKGSPIRHYELQESLKGKAVAKQHNLEKYGRTMYVSVPIILNTKVIGAVFISASLEEIYQNIHDIMRNFLYLSLISILITGFISFVFAKLISTPIEKLTDSIMKIHQGNLDERVEIRGNDELSNLGSAFNLMITKLAQVEQQRKDFVANVSHELRTPLSAIKLLAESLLHQEDVKAETYREFLQDIDTEVDRLNKIIENLLALVDIDKGKLELDYQITYVNYLIENVIHSLKPLADNKQIEMVFYEREKIHIKLDQIKIQQALTNIIHNAIKYTPNGGKIEISLYPEYEDVVIKIEDNGIGIPEESLPYIFERFYRVDKARARSTGGTGLGLAISQQIVVLHQGKIEVASEVNKGTVFYVRLPKEVRVPN</sequence>
<evidence type="ECO:0000256" key="3">
    <source>
        <dbReference type="ARBA" id="ARBA00012438"/>
    </source>
</evidence>
<dbReference type="FunFam" id="1.10.287.130:FF:000001">
    <property type="entry name" value="Two-component sensor histidine kinase"/>
    <property type="match status" value="1"/>
</dbReference>
<dbReference type="SUPFAM" id="SSF103190">
    <property type="entry name" value="Sensory domain-like"/>
    <property type="match status" value="1"/>
</dbReference>
<dbReference type="InterPro" id="IPR003660">
    <property type="entry name" value="HAMP_dom"/>
</dbReference>
<dbReference type="Gene3D" id="1.10.8.500">
    <property type="entry name" value="HAMP domain in histidine kinase"/>
    <property type="match status" value="1"/>
</dbReference>
<dbReference type="Gene3D" id="1.10.287.130">
    <property type="match status" value="1"/>
</dbReference>
<dbReference type="PRINTS" id="PR00344">
    <property type="entry name" value="BCTRLSENSOR"/>
</dbReference>
<comment type="subcellular location">
    <subcellularLocation>
        <location evidence="2">Cell membrane</location>
        <topology evidence="2">Multi-pass membrane protein</topology>
    </subcellularLocation>
</comment>